<evidence type="ECO:0000313" key="3">
    <source>
        <dbReference type="Proteomes" id="UP000198967"/>
    </source>
</evidence>
<dbReference type="AlphaFoldDB" id="A0A1G7FWU0"/>
<proteinExistence type="predicted"/>
<dbReference type="STRING" id="366584.SAMN05216377_102129"/>
<protein>
    <recommendedName>
        <fullName evidence="4">Molecular chaperone Hsp90</fullName>
    </recommendedName>
</protein>
<evidence type="ECO:0000313" key="2">
    <source>
        <dbReference type="EMBL" id="SDE80341.1"/>
    </source>
</evidence>
<sequence>MPGRVRVAVAEDELRVANTGAPLTAAGVAALASLRASAKRDDPGSAGRFGVGFAAVLPLSSAPRVVVGTGVGVRFSEADTLAAVRELPGPAAELARRGGDTAPGRAPVLRLVWPVEADEPGPPAGYTTEVRLPLREPGSAARLLAAARAAAPDLLLALPDLAEIEVDGAVVSRSHTDGVTDVGGARYRLVRAVARVDEPGTALEERGRRERGVCWALPVSADGSPAPFAPDAGEVLHAPTPSAERLSLPARLLADLPMDPDRRRFRAGPAADAVLGAAASAYVELVRAVAPADRLSLVPAPGFPLSELDGALRTGVLEELAGRAWLPAAQAEVSELVPRRAEWLDLPGADGLAALLAAADDGFARLAAVDPRDAALLTGLGVRRVSAAELTDRLHAVEREPGWWRGLYAVLEPALDTVPGLAEDLRALPVPLVDGRLVAGPPSVVIGADEGGGSVAGRTLSSPSAGEASGEWDRSVPGRTLGSPSPRVGGGGFGAVAALGLPGLHVVAPEAVHPLLRRLGAREVDGPALLEHPALRAAVERSVDDAEAGLDPAPLAAAVLGLLREPTPGFGALALPDDEGVPSRADELVLPDAAVRPLLDADAPVGVLAADWAARFPREALVAAGVLDGFAVVVDEEPTGPDHDLHDEDLWWDRAGDAEPTRVVAVRDLDLVADDAWPGALALLAGTPATRAALLEPGGYTSWWLARHALLAGREPGFWRSPSAETIAGLYDPAPSSLDDAVLAAVGVRTGLAVADTREAADLLERLADPSRTVSPELGARAHEALADAVADGRVDVAALDLPDRVRSLAGTVVSVDDAVVLDAPWTAAVLPAAELVVGGEPTALAEILDLPLASEVVAGEVVGAGRAVAWVDLPEVVVACRTAGLAPPAGFVWSHDTLEIDLTRPEKARRRVPTWVDEAGRVHADDPVRALLAHRAAHPGRPAGGAVPGA</sequence>
<organism evidence="2 3">
    <name type="scientific">Pseudonocardia oroxyli</name>
    <dbReference type="NCBI Taxonomy" id="366584"/>
    <lineage>
        <taxon>Bacteria</taxon>
        <taxon>Bacillati</taxon>
        <taxon>Actinomycetota</taxon>
        <taxon>Actinomycetes</taxon>
        <taxon>Pseudonocardiales</taxon>
        <taxon>Pseudonocardiaceae</taxon>
        <taxon>Pseudonocardia</taxon>
    </lineage>
</organism>
<keyword evidence="3" id="KW-1185">Reference proteome</keyword>
<evidence type="ECO:0000256" key="1">
    <source>
        <dbReference type="SAM" id="MobiDB-lite"/>
    </source>
</evidence>
<dbReference type="NCBIfam" id="NF047352">
    <property type="entry name" value="P_loop_sacsin"/>
    <property type="match status" value="1"/>
</dbReference>
<reference evidence="2 3" key="1">
    <citation type="submission" date="2016-10" db="EMBL/GenBank/DDBJ databases">
        <authorList>
            <person name="de Groot N.N."/>
        </authorList>
    </citation>
    <scope>NUCLEOTIDE SEQUENCE [LARGE SCALE GENOMIC DNA]</scope>
    <source>
        <strain evidence="2 3">CGMCC 4.3143</strain>
    </source>
</reference>
<dbReference type="Proteomes" id="UP000198967">
    <property type="component" value="Unassembled WGS sequence"/>
</dbReference>
<accession>A0A1G7FWU0</accession>
<dbReference type="EMBL" id="FNBE01000002">
    <property type="protein sequence ID" value="SDE80341.1"/>
    <property type="molecule type" value="Genomic_DNA"/>
</dbReference>
<evidence type="ECO:0008006" key="4">
    <source>
        <dbReference type="Google" id="ProtNLM"/>
    </source>
</evidence>
<feature type="region of interest" description="Disordered" evidence="1">
    <location>
        <begin position="450"/>
        <end position="484"/>
    </location>
</feature>
<name>A0A1G7FWU0_PSEOR</name>
<gene>
    <name evidence="2" type="ORF">SAMN05216377_102129</name>
</gene>